<keyword evidence="3" id="KW-0732">Signal</keyword>
<dbReference type="KEGG" id="cvn:111112630"/>
<evidence type="ECO:0000313" key="6">
    <source>
        <dbReference type="RefSeq" id="XP_022305987.1"/>
    </source>
</evidence>
<dbReference type="Pfam" id="PF18738">
    <property type="entry name" value="HEPN_DZIP3"/>
    <property type="match status" value="2"/>
</dbReference>
<accession>A0A8B8BRN1</accession>
<keyword evidence="2" id="KW-0812">Transmembrane</keyword>
<dbReference type="InterPro" id="IPR027417">
    <property type="entry name" value="P-loop_NTPase"/>
</dbReference>
<reference evidence="6" key="1">
    <citation type="submission" date="2025-08" db="UniProtKB">
        <authorList>
            <consortium name="RefSeq"/>
        </authorList>
    </citation>
    <scope>IDENTIFICATION</scope>
    <source>
        <tissue evidence="6">Whole sample</tissue>
    </source>
</reference>
<evidence type="ECO:0000256" key="3">
    <source>
        <dbReference type="SAM" id="SignalP"/>
    </source>
</evidence>
<evidence type="ECO:0000259" key="4">
    <source>
        <dbReference type="Pfam" id="PF18738"/>
    </source>
</evidence>
<feature type="signal peptide" evidence="3">
    <location>
        <begin position="1"/>
        <end position="16"/>
    </location>
</feature>
<evidence type="ECO:0000256" key="2">
    <source>
        <dbReference type="SAM" id="Phobius"/>
    </source>
</evidence>
<name>A0A8B8BRN1_CRAVI</name>
<gene>
    <name evidence="6" type="primary">LOC111112630</name>
</gene>
<feature type="transmembrane region" description="Helical" evidence="2">
    <location>
        <begin position="187"/>
        <end position="206"/>
    </location>
</feature>
<keyword evidence="5" id="KW-1185">Reference proteome</keyword>
<feature type="domain" description="DZIP3-like HEPN" evidence="4">
    <location>
        <begin position="1296"/>
        <end position="1416"/>
    </location>
</feature>
<dbReference type="Gene3D" id="3.40.50.300">
    <property type="entry name" value="P-loop containing nucleotide triphosphate hydrolases"/>
    <property type="match status" value="1"/>
</dbReference>
<feature type="region of interest" description="Disordered" evidence="1">
    <location>
        <begin position="1022"/>
        <end position="1056"/>
    </location>
</feature>
<dbReference type="Proteomes" id="UP000694844">
    <property type="component" value="Chromosome 9"/>
</dbReference>
<sequence>MVNFKIIGSLVFVCLAFIWRSNEDYGKVLAMGIAHRVRDCPRDETEWQKASNRLNCTSDVRSTMNKYHCLPADNRTTLLEFCYNRTRTQVVEGQCMVLVERKHIVNNYDCSMFKEGCPNIRYFSDQMYKFPACFEIDPLQHCYKAEVTCQPTTWSVTVLSDTTQSTLVNKTTTNVTTADTEIDPLPIFLPLIGILGIAVIIAILAWKNKWRRKICFGRKENVQPEEKDEELELLGTAVNESAQPEENGEESGHLETENEENTQPEGDGEGSGHLEAELIENIDRFGIDYLLQNLPSDQTKFPNIAKKLNIPHEILNWSLENREKFVRSMKAGNITVYNGRAMVIGCARAGKTTLVKKIKGDSDLETTSTSGIEIHSHAFKLSPDESTIIVSTDEEKEKGCLCLAPGTLDILDENTPETSFVVNVNEVPDLPSSTDGTLNSNNDEVVDCKEPGVNESIKPVNNLASNVTSPKEKNHAVDIASSLPSSREGTLISNNYEVIDDTDPDLNESNQPTLEQNVDLNDCVPSVNMDNLKMLSLLDFAGHSAYYACHHIFFSPRAFYILVVDMTKDLSSVATEACAKKGLIYSEWTYADYIKYWLGSIHTYSSREAPVIVALSHAEDNGADPKKAVEYFHDICRCIPRKLRIHLDESRLFSFRKNSSQNVNDFKKCLVSTVKKQSHWGEKVPISWTKLESVLKTLKEGSKVFLFSNLSKIVLKTNDLEINNEEDLINALTFFNEIGVILFRTDIKYMIILDVQWFVDAFKCIILDEVHVTEKDHLEDFDDLNESGLLSNNLLKKMWQNDNNFYQYKESLLNHMKQLDMLAELSEEKWYVPCMNKQKFYSTILDNCNVSSRLCFLFEFLPFIIYHRLVAACINKMEMTPWKRSERMCIFHTVTIITCEDNTHRVLIAICDNTERPHRDFPYSIEIQINVTKPREIDTRLTSKLIKAISDKLTVLTRGISSSEFYAQVGYRCRLETFGKNVESHIITEEEMSASEYDCPKCSQPHIVDVGSIRRFWEKDEPYTHSTENNPEPDSSSAKEEAHTSSTAGSRALSSNPYAATEEMTNMYRVLRLVIGPCTDQLRDLLRFYIPPASFPAVIQRERSRLPHLTVPQRKFILPSSGVYSGNYDDMDISLLYILLRNVCGIQAHNKGWGNAPDSADRSVAANIERLRLSKNRCANSTVSNADFNQVWSEIRAAIVDLDKTLGIGNKYQEAVDFIRNDTMDPVLTNDRSTVTKVGSRALNSNPYAATEEMTNLYRVSRLLYGPCIDQLRDLLRSYIPPASFPAVIQRERSRLHHLTEPQRKLILPNFGVYSENYNDMDISLLYILLRNFCGIQAHNKGWGNAPDSADRSVSANIERFRLARNLCGHSIGGISYTEFNQVWSEIRAAVVDLDKTLGIGNKYQDAVDFIRNDTMVPV</sequence>
<organism evidence="5 6">
    <name type="scientific">Crassostrea virginica</name>
    <name type="common">Eastern oyster</name>
    <dbReference type="NCBI Taxonomy" id="6565"/>
    <lineage>
        <taxon>Eukaryota</taxon>
        <taxon>Metazoa</taxon>
        <taxon>Spiralia</taxon>
        <taxon>Lophotrochozoa</taxon>
        <taxon>Mollusca</taxon>
        <taxon>Bivalvia</taxon>
        <taxon>Autobranchia</taxon>
        <taxon>Pteriomorphia</taxon>
        <taxon>Ostreida</taxon>
        <taxon>Ostreoidea</taxon>
        <taxon>Ostreidae</taxon>
        <taxon>Crassostrea</taxon>
    </lineage>
</organism>
<dbReference type="RefSeq" id="XP_022305987.1">
    <property type="nucleotide sequence ID" value="XM_022450279.1"/>
</dbReference>
<feature type="domain" description="DZIP3-like HEPN" evidence="4">
    <location>
        <begin position="1108"/>
        <end position="1228"/>
    </location>
</feature>
<feature type="compositionally biased region" description="Acidic residues" evidence="1">
    <location>
        <begin position="257"/>
        <end position="268"/>
    </location>
</feature>
<feature type="region of interest" description="Disordered" evidence="1">
    <location>
        <begin position="237"/>
        <end position="272"/>
    </location>
</feature>
<feature type="compositionally biased region" description="Polar residues" evidence="1">
    <location>
        <begin position="1024"/>
        <end position="1036"/>
    </location>
</feature>
<protein>
    <submittedName>
        <fullName evidence="6">Uncharacterized protein LOC111112630 isoform X1</fullName>
    </submittedName>
</protein>
<dbReference type="Gene3D" id="1.10.10.10">
    <property type="entry name" value="Winged helix-like DNA-binding domain superfamily/Winged helix DNA-binding domain"/>
    <property type="match status" value="1"/>
</dbReference>
<dbReference type="OrthoDB" id="5962960at2759"/>
<dbReference type="GeneID" id="111112630"/>
<dbReference type="InterPro" id="IPR036388">
    <property type="entry name" value="WH-like_DNA-bd_sf"/>
</dbReference>
<dbReference type="InterPro" id="IPR041249">
    <property type="entry name" value="HEPN_DZIP3"/>
</dbReference>
<dbReference type="SUPFAM" id="SSF52540">
    <property type="entry name" value="P-loop containing nucleoside triphosphate hydrolases"/>
    <property type="match status" value="1"/>
</dbReference>
<feature type="compositionally biased region" description="Polar residues" evidence="1">
    <location>
        <begin position="1044"/>
        <end position="1056"/>
    </location>
</feature>
<keyword evidence="2" id="KW-0472">Membrane</keyword>
<evidence type="ECO:0000313" key="5">
    <source>
        <dbReference type="Proteomes" id="UP000694844"/>
    </source>
</evidence>
<evidence type="ECO:0000256" key="1">
    <source>
        <dbReference type="SAM" id="MobiDB-lite"/>
    </source>
</evidence>
<keyword evidence="2" id="KW-1133">Transmembrane helix</keyword>
<proteinExistence type="predicted"/>
<feature type="chain" id="PRO_5034892184" evidence="3">
    <location>
        <begin position="17"/>
        <end position="1419"/>
    </location>
</feature>